<dbReference type="AlphaFoldDB" id="A0ABD2QK60"/>
<feature type="coiled-coil region" evidence="1">
    <location>
        <begin position="3"/>
        <end position="30"/>
    </location>
</feature>
<comment type="caution">
    <text evidence="2">The sequence shown here is derived from an EMBL/GenBank/DDBJ whole genome shotgun (WGS) entry which is preliminary data.</text>
</comment>
<evidence type="ECO:0000313" key="3">
    <source>
        <dbReference type="Proteomes" id="UP001626550"/>
    </source>
</evidence>
<proteinExistence type="predicted"/>
<sequence>MKLQNVQDRLNESQNNEEIVTRENKTLKETNEALMKDSAMAKRYERLLAQQKKMNDLSLEEKRVIRKENMILRNKMYVLSERVESIEDQEKLYTKAMSRVQQQSAMANYMLGKKFDLISDNLETREMQMLCLVSGLKNDSASSESIEIAKEHIQVKSPSGATNLPLLENNAEKE</sequence>
<gene>
    <name evidence="2" type="ORF">Ciccas_001574</name>
</gene>
<protein>
    <submittedName>
        <fullName evidence="2">Uncharacterized protein</fullName>
    </submittedName>
</protein>
<accession>A0ABD2QK60</accession>
<keyword evidence="1" id="KW-0175">Coiled coil</keyword>
<organism evidence="2 3">
    <name type="scientific">Cichlidogyrus casuarinus</name>
    <dbReference type="NCBI Taxonomy" id="1844966"/>
    <lineage>
        <taxon>Eukaryota</taxon>
        <taxon>Metazoa</taxon>
        <taxon>Spiralia</taxon>
        <taxon>Lophotrochozoa</taxon>
        <taxon>Platyhelminthes</taxon>
        <taxon>Monogenea</taxon>
        <taxon>Monopisthocotylea</taxon>
        <taxon>Dactylogyridea</taxon>
        <taxon>Ancyrocephalidae</taxon>
        <taxon>Cichlidogyrus</taxon>
    </lineage>
</organism>
<keyword evidence="3" id="KW-1185">Reference proteome</keyword>
<reference evidence="2 3" key="1">
    <citation type="submission" date="2024-11" db="EMBL/GenBank/DDBJ databases">
        <title>Adaptive evolution of stress response genes in parasites aligns with host niche diversity.</title>
        <authorList>
            <person name="Hahn C."/>
            <person name="Resl P."/>
        </authorList>
    </citation>
    <scope>NUCLEOTIDE SEQUENCE [LARGE SCALE GENOMIC DNA]</scope>
    <source>
        <strain evidence="2">EGGRZ-B1_66</strain>
        <tissue evidence="2">Body</tissue>
    </source>
</reference>
<name>A0ABD2QK60_9PLAT</name>
<dbReference type="Proteomes" id="UP001626550">
    <property type="component" value="Unassembled WGS sequence"/>
</dbReference>
<evidence type="ECO:0000313" key="2">
    <source>
        <dbReference type="EMBL" id="KAL3319737.1"/>
    </source>
</evidence>
<dbReference type="EMBL" id="JBJKFK010000106">
    <property type="protein sequence ID" value="KAL3319737.1"/>
    <property type="molecule type" value="Genomic_DNA"/>
</dbReference>
<evidence type="ECO:0000256" key="1">
    <source>
        <dbReference type="SAM" id="Coils"/>
    </source>
</evidence>